<organism evidence="2 3">
    <name type="scientific">Coccomyxa viridis</name>
    <dbReference type="NCBI Taxonomy" id="1274662"/>
    <lineage>
        <taxon>Eukaryota</taxon>
        <taxon>Viridiplantae</taxon>
        <taxon>Chlorophyta</taxon>
        <taxon>core chlorophytes</taxon>
        <taxon>Trebouxiophyceae</taxon>
        <taxon>Trebouxiophyceae incertae sedis</taxon>
        <taxon>Coccomyxaceae</taxon>
        <taxon>Coccomyxa</taxon>
    </lineage>
</organism>
<feature type="chain" id="PRO_5046102804" evidence="1">
    <location>
        <begin position="29"/>
        <end position="270"/>
    </location>
</feature>
<dbReference type="Proteomes" id="UP001497392">
    <property type="component" value="Unassembled WGS sequence"/>
</dbReference>
<comment type="caution">
    <text evidence="2">The sequence shown here is derived from an EMBL/GenBank/DDBJ whole genome shotgun (WGS) entry which is preliminary data.</text>
</comment>
<reference evidence="2 3" key="1">
    <citation type="submission" date="2024-06" db="EMBL/GenBank/DDBJ databases">
        <authorList>
            <person name="Kraege A."/>
            <person name="Thomma B."/>
        </authorList>
    </citation>
    <scope>NUCLEOTIDE SEQUENCE [LARGE SCALE GENOMIC DNA]</scope>
</reference>
<evidence type="ECO:0000256" key="1">
    <source>
        <dbReference type="SAM" id="SignalP"/>
    </source>
</evidence>
<dbReference type="EMBL" id="CAXHTA020000021">
    <property type="protein sequence ID" value="CAL5230032.1"/>
    <property type="molecule type" value="Genomic_DNA"/>
</dbReference>
<proteinExistence type="predicted"/>
<evidence type="ECO:0000313" key="2">
    <source>
        <dbReference type="EMBL" id="CAL5230032.1"/>
    </source>
</evidence>
<protein>
    <submittedName>
        <fullName evidence="2">G13477 protein</fullName>
    </submittedName>
</protein>
<keyword evidence="1" id="KW-0732">Signal</keyword>
<sequence>MSRRLRSAAHTTLLCILAISQVVVPTDSRYIVKEESLRTCPRARFPATNYAYRIPPESVWEVVAAKHATSSQSSEHAVVVAYVSDKDPWSRSMGNSTLACLHRFYRQRDLVFLIVRYEDMSINEQMQHRIGNLPAFRILSQGRRYVADGQQSLRDLVDTIEARTGVSPVGPVEVLQSEEARALLGCNDQVDEVIAEDFARAGRGFWLDAAVLTLQLLSLRQPRKCTCDGWSMRAAPRRERLPTRHVQLRICCTSEQQWSAPENARVRTDA</sequence>
<keyword evidence="3" id="KW-1185">Reference proteome</keyword>
<evidence type="ECO:0000313" key="3">
    <source>
        <dbReference type="Proteomes" id="UP001497392"/>
    </source>
</evidence>
<name>A0ABP1GDS5_9CHLO</name>
<accession>A0ABP1GDS5</accession>
<gene>
    <name evidence="2" type="primary">g13477</name>
    <name evidence="2" type="ORF">VP750_LOCUS11938</name>
</gene>
<feature type="signal peptide" evidence="1">
    <location>
        <begin position="1"/>
        <end position="28"/>
    </location>
</feature>